<dbReference type="EMBL" id="AP024444">
    <property type="protein sequence ID" value="BCS19793.1"/>
    <property type="molecule type" value="Genomic_DNA"/>
</dbReference>
<reference evidence="1" key="2">
    <citation type="submission" date="2021-02" db="EMBL/GenBank/DDBJ databases">
        <title>Aspergillus puulaauensis MK2 genome sequence.</title>
        <authorList>
            <person name="Futagami T."/>
            <person name="Mori K."/>
            <person name="Kadooka C."/>
            <person name="Tanaka T."/>
        </authorList>
    </citation>
    <scope>NUCLEOTIDE SEQUENCE</scope>
    <source>
        <strain evidence="1">MK2</strain>
    </source>
</reference>
<dbReference type="KEGG" id="apuu:APUU_20225A"/>
<reference evidence="1" key="1">
    <citation type="submission" date="2021-01" db="EMBL/GenBank/DDBJ databases">
        <authorList>
            <consortium name="Aspergillus puulaauensis MK2 genome sequencing consortium"/>
            <person name="Kazuki M."/>
            <person name="Futagami T."/>
        </authorList>
    </citation>
    <scope>NUCLEOTIDE SEQUENCE</scope>
    <source>
        <strain evidence="1">MK2</strain>
    </source>
</reference>
<evidence type="ECO:0000313" key="1">
    <source>
        <dbReference type="EMBL" id="BCS19793.1"/>
    </source>
</evidence>
<gene>
    <name evidence="1" type="ORF">APUU_20225A</name>
</gene>
<sequence length="136" mass="14716">MESFPLEAADSGVHPDQACEVNEIDADVMGSAVTSEATKAPAKAVNPPRASLAFSSHRFQFAQSVAREIVGLVRAPLYATVSAALPEQLATVSIFLWPGLARFRVRDAALIGDPPLLRRRAVDEQIKTSSEQKQMR</sequence>
<dbReference type="GeneID" id="64969798"/>
<name>A0A7R8AJT1_9EURO</name>
<dbReference type="AlphaFoldDB" id="A0A7R8AJT1"/>
<dbReference type="Proteomes" id="UP000654913">
    <property type="component" value="Chromosome 2"/>
</dbReference>
<protein>
    <submittedName>
        <fullName evidence="1">Uncharacterized protein</fullName>
    </submittedName>
</protein>
<keyword evidence="2" id="KW-1185">Reference proteome</keyword>
<dbReference type="RefSeq" id="XP_041551987.1">
    <property type="nucleotide sequence ID" value="XM_041698843.1"/>
</dbReference>
<organism evidence="1 2">
    <name type="scientific">Aspergillus puulaauensis</name>
    <dbReference type="NCBI Taxonomy" id="1220207"/>
    <lineage>
        <taxon>Eukaryota</taxon>
        <taxon>Fungi</taxon>
        <taxon>Dikarya</taxon>
        <taxon>Ascomycota</taxon>
        <taxon>Pezizomycotina</taxon>
        <taxon>Eurotiomycetes</taxon>
        <taxon>Eurotiomycetidae</taxon>
        <taxon>Eurotiales</taxon>
        <taxon>Aspergillaceae</taxon>
        <taxon>Aspergillus</taxon>
    </lineage>
</organism>
<proteinExistence type="predicted"/>
<accession>A0A7R8AJT1</accession>
<evidence type="ECO:0000313" key="2">
    <source>
        <dbReference type="Proteomes" id="UP000654913"/>
    </source>
</evidence>